<evidence type="ECO:0000313" key="3">
    <source>
        <dbReference type="Proteomes" id="UP001176941"/>
    </source>
</evidence>
<name>A0ABN8Z138_RANTA</name>
<accession>A0ABN8Z138</accession>
<evidence type="ECO:0000313" key="2">
    <source>
        <dbReference type="EMBL" id="CAI9167439.1"/>
    </source>
</evidence>
<protein>
    <submittedName>
        <fullName evidence="2">Uncharacterized protein</fullName>
    </submittedName>
</protein>
<proteinExistence type="predicted"/>
<organism evidence="2 3">
    <name type="scientific">Rangifer tarandus platyrhynchus</name>
    <name type="common">Svalbard reindeer</name>
    <dbReference type="NCBI Taxonomy" id="3082113"/>
    <lineage>
        <taxon>Eukaryota</taxon>
        <taxon>Metazoa</taxon>
        <taxon>Chordata</taxon>
        <taxon>Craniata</taxon>
        <taxon>Vertebrata</taxon>
        <taxon>Euteleostomi</taxon>
        <taxon>Mammalia</taxon>
        <taxon>Eutheria</taxon>
        <taxon>Laurasiatheria</taxon>
        <taxon>Artiodactyla</taxon>
        <taxon>Ruminantia</taxon>
        <taxon>Pecora</taxon>
        <taxon>Cervidae</taxon>
        <taxon>Odocoileinae</taxon>
        <taxon>Rangifer</taxon>
    </lineage>
</organism>
<feature type="region of interest" description="Disordered" evidence="1">
    <location>
        <begin position="41"/>
        <end position="61"/>
    </location>
</feature>
<dbReference type="Proteomes" id="UP001176941">
    <property type="component" value="Chromosome 26"/>
</dbReference>
<sequence length="115" mass="11840">MTPGLPGPWWNCWGTLRILPEGVGLGGQAVPLTMVGLTGEGRGGKQAPLQPRNTVSPGGTQSLLGSWGNCWPGPWGSAPVLMVFPGLPVVSPPLWALVGADADLVHGLRPDGDPM</sequence>
<evidence type="ECO:0000256" key="1">
    <source>
        <dbReference type="SAM" id="MobiDB-lite"/>
    </source>
</evidence>
<feature type="compositionally biased region" description="Polar residues" evidence="1">
    <location>
        <begin position="51"/>
        <end position="61"/>
    </location>
</feature>
<keyword evidence="3" id="KW-1185">Reference proteome</keyword>
<gene>
    <name evidence="2" type="ORF">MRATA1EN1_LOCUS16401</name>
</gene>
<dbReference type="EMBL" id="OX459962">
    <property type="protein sequence ID" value="CAI9167439.1"/>
    <property type="molecule type" value="Genomic_DNA"/>
</dbReference>
<reference evidence="2" key="1">
    <citation type="submission" date="2023-04" db="EMBL/GenBank/DDBJ databases">
        <authorList>
            <consortium name="ELIXIR-Norway"/>
        </authorList>
    </citation>
    <scope>NUCLEOTIDE SEQUENCE [LARGE SCALE GENOMIC DNA]</scope>
</reference>